<dbReference type="EMBL" id="JBALHR010000008">
    <property type="protein sequence ID" value="MEH7829249.1"/>
    <property type="molecule type" value="Genomic_DNA"/>
</dbReference>
<evidence type="ECO:0000259" key="1">
    <source>
        <dbReference type="Pfam" id="PF02470"/>
    </source>
</evidence>
<sequence>MAESTSEVLAGGVVLAVAIGFLAWAAQGTGFGAAGGSYDLRASFQSAEGISVGTDVRLAGVKVGTVSALSLNPTTFYADATLSLQSAVQLPSDSAALVSSEGLLGGSFVELRPGGMEDVLTAGAEIEDTQGSVSLIGLLMKFVGKSAEDALQ</sequence>
<evidence type="ECO:0000313" key="2">
    <source>
        <dbReference type="EMBL" id="MEH7829249.1"/>
    </source>
</evidence>
<reference evidence="2" key="1">
    <citation type="submission" date="2024-02" db="EMBL/GenBank/DDBJ databases">
        <title>Genome sequences of strain Gemmobacter sp. JM10B15.</title>
        <authorList>
            <person name="Zhang M."/>
        </authorList>
    </citation>
    <scope>NUCLEOTIDE SEQUENCE</scope>
    <source>
        <strain evidence="2">JM10B15</strain>
    </source>
</reference>
<accession>A0ABU8BX29</accession>
<dbReference type="RefSeq" id="WP_335424098.1">
    <property type="nucleotide sequence ID" value="NZ_JBALHR010000008.1"/>
</dbReference>
<dbReference type="PANTHER" id="PTHR33371">
    <property type="entry name" value="INTERMEMBRANE PHOSPHOLIPID TRANSPORT SYSTEM BINDING PROTEIN MLAD-RELATED"/>
    <property type="match status" value="1"/>
</dbReference>
<keyword evidence="3" id="KW-1185">Reference proteome</keyword>
<comment type="caution">
    <text evidence="2">The sequence shown here is derived from an EMBL/GenBank/DDBJ whole genome shotgun (WGS) entry which is preliminary data.</text>
</comment>
<name>A0ABU8BX29_9RHOB</name>
<organism evidence="2 3">
    <name type="scientific">Gemmobacter denitrificans</name>
    <dbReference type="NCBI Taxonomy" id="3123040"/>
    <lineage>
        <taxon>Bacteria</taxon>
        <taxon>Pseudomonadati</taxon>
        <taxon>Pseudomonadota</taxon>
        <taxon>Alphaproteobacteria</taxon>
        <taxon>Rhodobacterales</taxon>
        <taxon>Paracoccaceae</taxon>
        <taxon>Gemmobacter</taxon>
    </lineage>
</organism>
<dbReference type="NCBIfam" id="TIGR04430">
    <property type="entry name" value="OM_asym_MlaD"/>
    <property type="match status" value="1"/>
</dbReference>
<protein>
    <submittedName>
        <fullName evidence="2">Outer membrane lipid asymmetry maintenance protein MlaD</fullName>
    </submittedName>
</protein>
<dbReference type="PANTHER" id="PTHR33371:SF4">
    <property type="entry name" value="INTERMEMBRANE PHOSPHOLIPID TRANSPORT SYSTEM BINDING PROTEIN MLAD"/>
    <property type="match status" value="1"/>
</dbReference>
<dbReference type="InterPro" id="IPR052336">
    <property type="entry name" value="MlaD_Phospholipid_Transporter"/>
</dbReference>
<dbReference type="Proteomes" id="UP001431963">
    <property type="component" value="Unassembled WGS sequence"/>
</dbReference>
<proteinExistence type="predicted"/>
<feature type="domain" description="Mce/MlaD" evidence="1">
    <location>
        <begin position="37"/>
        <end position="114"/>
    </location>
</feature>
<dbReference type="InterPro" id="IPR030970">
    <property type="entry name" value="ABC_MlaD"/>
</dbReference>
<evidence type="ECO:0000313" key="3">
    <source>
        <dbReference type="Proteomes" id="UP001431963"/>
    </source>
</evidence>
<dbReference type="Pfam" id="PF02470">
    <property type="entry name" value="MlaD"/>
    <property type="match status" value="1"/>
</dbReference>
<gene>
    <name evidence="2" type="primary">mlaD</name>
    <name evidence="2" type="ORF">V6590_13915</name>
</gene>
<dbReference type="InterPro" id="IPR003399">
    <property type="entry name" value="Mce/MlaD"/>
</dbReference>